<evidence type="ECO:0000256" key="2">
    <source>
        <dbReference type="ARBA" id="ARBA00023002"/>
    </source>
</evidence>
<dbReference type="Pfam" id="PF00106">
    <property type="entry name" value="adh_short"/>
    <property type="match status" value="1"/>
</dbReference>
<sequence>MATNSVALILGAGPRVGISVAKKFANNGYKVATVSRSGSAGLADTIPAEGFLTLKADFTQPDTIPALFDAVTKDFKAPPSVVVYNAGARTVPPNDNDLFSNPAENLVLDFNVNVLSAYIAAQQAVRGWATLPKELRKTFIYTGNMMNTAILPVAAAVNLGMGKSASSYWVGLADTLYRSDGVRFFYTDERTSDGKMKGMALDGDAHAEFYASLIEHEGQVPWHATFVKDKGYVEFK</sequence>
<organism evidence="3 4">
    <name type="scientific">Exophiala bonariae</name>
    <dbReference type="NCBI Taxonomy" id="1690606"/>
    <lineage>
        <taxon>Eukaryota</taxon>
        <taxon>Fungi</taxon>
        <taxon>Dikarya</taxon>
        <taxon>Ascomycota</taxon>
        <taxon>Pezizomycotina</taxon>
        <taxon>Eurotiomycetes</taxon>
        <taxon>Chaetothyriomycetidae</taxon>
        <taxon>Chaetothyriales</taxon>
        <taxon>Herpotrichiellaceae</taxon>
        <taxon>Exophiala</taxon>
    </lineage>
</organism>
<dbReference type="Gene3D" id="3.40.50.720">
    <property type="entry name" value="NAD(P)-binding Rossmann-like Domain"/>
    <property type="match status" value="1"/>
</dbReference>
<dbReference type="GO" id="GO:0016491">
    <property type="term" value="F:oxidoreductase activity"/>
    <property type="evidence" value="ECO:0007669"/>
    <property type="project" value="UniProtKB-KW"/>
</dbReference>
<dbReference type="Proteomes" id="UP001358417">
    <property type="component" value="Unassembled WGS sequence"/>
</dbReference>
<keyword evidence="4" id="KW-1185">Reference proteome</keyword>
<reference evidence="3 4" key="1">
    <citation type="submission" date="2023-08" db="EMBL/GenBank/DDBJ databases">
        <title>Black Yeasts Isolated from many extreme environments.</title>
        <authorList>
            <person name="Coleine C."/>
            <person name="Stajich J.E."/>
            <person name="Selbmann L."/>
        </authorList>
    </citation>
    <scope>NUCLEOTIDE SEQUENCE [LARGE SCALE GENOMIC DNA]</scope>
    <source>
        <strain evidence="3 4">CCFEE 5792</strain>
    </source>
</reference>
<name>A0AAV9N1Y2_9EURO</name>
<dbReference type="SUPFAM" id="SSF51735">
    <property type="entry name" value="NAD(P)-binding Rossmann-fold domains"/>
    <property type="match status" value="1"/>
</dbReference>
<dbReference type="PANTHER" id="PTHR43669">
    <property type="entry name" value="5-KETO-D-GLUCONATE 5-REDUCTASE"/>
    <property type="match status" value="1"/>
</dbReference>
<dbReference type="InterPro" id="IPR002347">
    <property type="entry name" value="SDR_fam"/>
</dbReference>
<evidence type="ECO:0000256" key="1">
    <source>
        <dbReference type="ARBA" id="ARBA00006484"/>
    </source>
</evidence>
<dbReference type="InterPro" id="IPR036291">
    <property type="entry name" value="NAD(P)-bd_dom_sf"/>
</dbReference>
<evidence type="ECO:0000313" key="3">
    <source>
        <dbReference type="EMBL" id="KAK5047034.1"/>
    </source>
</evidence>
<comment type="caution">
    <text evidence="3">The sequence shown here is derived from an EMBL/GenBank/DDBJ whole genome shotgun (WGS) entry which is preliminary data.</text>
</comment>
<dbReference type="AlphaFoldDB" id="A0AAV9N1Y2"/>
<proteinExistence type="inferred from homology"/>
<gene>
    <name evidence="3" type="ORF">LTR84_006976</name>
</gene>
<dbReference type="PANTHER" id="PTHR43669:SF4">
    <property type="entry name" value="SHORT-CHAIN DEHYDROGENASE"/>
    <property type="match status" value="1"/>
</dbReference>
<keyword evidence="2" id="KW-0560">Oxidoreductase</keyword>
<accession>A0AAV9N1Y2</accession>
<evidence type="ECO:0008006" key="5">
    <source>
        <dbReference type="Google" id="ProtNLM"/>
    </source>
</evidence>
<comment type="similarity">
    <text evidence="1">Belongs to the short-chain dehydrogenases/reductases (SDR) family.</text>
</comment>
<dbReference type="GeneID" id="89975144"/>
<evidence type="ECO:0000313" key="4">
    <source>
        <dbReference type="Proteomes" id="UP001358417"/>
    </source>
</evidence>
<protein>
    <recommendedName>
        <fullName evidence="5">Short-chain dehydrogenase</fullName>
    </recommendedName>
</protein>
<dbReference type="EMBL" id="JAVRRD010000027">
    <property type="protein sequence ID" value="KAK5047034.1"/>
    <property type="molecule type" value="Genomic_DNA"/>
</dbReference>
<dbReference type="RefSeq" id="XP_064702601.1">
    <property type="nucleotide sequence ID" value="XM_064850532.1"/>
</dbReference>